<dbReference type="InterPro" id="IPR001647">
    <property type="entry name" value="HTH_TetR"/>
</dbReference>
<dbReference type="PROSITE" id="PS50977">
    <property type="entry name" value="HTH_TETR_2"/>
    <property type="match status" value="1"/>
</dbReference>
<dbReference type="RefSeq" id="WP_315605686.1">
    <property type="nucleotide sequence ID" value="NZ_CP130318.1"/>
</dbReference>
<evidence type="ECO:0000256" key="2">
    <source>
        <dbReference type="ARBA" id="ARBA00023015"/>
    </source>
</evidence>
<organism evidence="7 8">
    <name type="scientific">Paenibacillus aurantius</name>
    <dbReference type="NCBI Taxonomy" id="2918900"/>
    <lineage>
        <taxon>Bacteria</taxon>
        <taxon>Bacillati</taxon>
        <taxon>Bacillota</taxon>
        <taxon>Bacilli</taxon>
        <taxon>Bacillales</taxon>
        <taxon>Paenibacillaceae</taxon>
        <taxon>Paenibacillus</taxon>
    </lineage>
</organism>
<reference evidence="7 8" key="1">
    <citation type="submission" date="2022-02" db="EMBL/GenBank/DDBJ databases">
        <title>Paenibacillus sp. MBLB1776 Whole Genome Shotgun Sequencing.</title>
        <authorList>
            <person name="Hwang C.Y."/>
            <person name="Cho E.-S."/>
            <person name="Seo M.-J."/>
        </authorList>
    </citation>
    <scope>NUCLEOTIDE SEQUENCE [LARGE SCALE GENOMIC DNA]</scope>
    <source>
        <strain evidence="7 8">MBLB1776</strain>
    </source>
</reference>
<name>A0AA96LEK7_9BACL</name>
<feature type="DNA-binding region" description="H-T-H motif" evidence="5">
    <location>
        <begin position="34"/>
        <end position="53"/>
    </location>
</feature>
<dbReference type="SUPFAM" id="SSF48498">
    <property type="entry name" value="Tetracyclin repressor-like, C-terminal domain"/>
    <property type="match status" value="1"/>
</dbReference>
<dbReference type="PANTHER" id="PTHR30055">
    <property type="entry name" value="HTH-TYPE TRANSCRIPTIONAL REGULATOR RUTR"/>
    <property type="match status" value="1"/>
</dbReference>
<evidence type="ECO:0000256" key="1">
    <source>
        <dbReference type="ARBA" id="ARBA00022491"/>
    </source>
</evidence>
<evidence type="ECO:0000313" key="8">
    <source>
        <dbReference type="Proteomes" id="UP001305702"/>
    </source>
</evidence>
<evidence type="ECO:0000259" key="6">
    <source>
        <dbReference type="PROSITE" id="PS50977"/>
    </source>
</evidence>
<dbReference type="Gene3D" id="1.10.357.10">
    <property type="entry name" value="Tetracycline Repressor, domain 2"/>
    <property type="match status" value="1"/>
</dbReference>
<evidence type="ECO:0000256" key="4">
    <source>
        <dbReference type="ARBA" id="ARBA00023163"/>
    </source>
</evidence>
<dbReference type="GO" id="GO:0045892">
    <property type="term" value="P:negative regulation of DNA-templated transcription"/>
    <property type="evidence" value="ECO:0007669"/>
    <property type="project" value="UniProtKB-ARBA"/>
</dbReference>
<dbReference type="InterPro" id="IPR009057">
    <property type="entry name" value="Homeodomain-like_sf"/>
</dbReference>
<evidence type="ECO:0000256" key="5">
    <source>
        <dbReference type="PROSITE-ProRule" id="PRU00335"/>
    </source>
</evidence>
<dbReference type="InterPro" id="IPR023772">
    <property type="entry name" value="DNA-bd_HTH_TetR-type_CS"/>
</dbReference>
<feature type="domain" description="HTH tetR-type" evidence="6">
    <location>
        <begin position="11"/>
        <end position="71"/>
    </location>
</feature>
<dbReference type="InterPro" id="IPR050109">
    <property type="entry name" value="HTH-type_TetR-like_transc_reg"/>
</dbReference>
<keyword evidence="4" id="KW-0804">Transcription</keyword>
<keyword evidence="8" id="KW-1185">Reference proteome</keyword>
<dbReference type="AlphaFoldDB" id="A0AA96LEK7"/>
<evidence type="ECO:0000313" key="7">
    <source>
        <dbReference type="EMBL" id="WNQ11910.1"/>
    </source>
</evidence>
<dbReference type="PROSITE" id="PS01081">
    <property type="entry name" value="HTH_TETR_1"/>
    <property type="match status" value="1"/>
</dbReference>
<dbReference type="InterPro" id="IPR039538">
    <property type="entry name" value="BetI_C"/>
</dbReference>
<accession>A0AA96LEK7</accession>
<dbReference type="KEGG" id="paun:MJA45_02305"/>
<dbReference type="Pfam" id="PF00440">
    <property type="entry name" value="TetR_N"/>
    <property type="match status" value="1"/>
</dbReference>
<dbReference type="GO" id="GO:0003700">
    <property type="term" value="F:DNA-binding transcription factor activity"/>
    <property type="evidence" value="ECO:0007669"/>
    <property type="project" value="TreeGrafter"/>
</dbReference>
<dbReference type="Proteomes" id="UP001305702">
    <property type="component" value="Chromosome"/>
</dbReference>
<gene>
    <name evidence="7" type="ORF">MJA45_02305</name>
</gene>
<dbReference type="Gene3D" id="1.10.10.60">
    <property type="entry name" value="Homeodomain-like"/>
    <property type="match status" value="1"/>
</dbReference>
<dbReference type="FunFam" id="1.10.10.60:FF:000141">
    <property type="entry name" value="TetR family transcriptional regulator"/>
    <property type="match status" value="1"/>
</dbReference>
<evidence type="ECO:0000256" key="3">
    <source>
        <dbReference type="ARBA" id="ARBA00023125"/>
    </source>
</evidence>
<proteinExistence type="predicted"/>
<dbReference type="InterPro" id="IPR036271">
    <property type="entry name" value="Tet_transcr_reg_TetR-rel_C_sf"/>
</dbReference>
<dbReference type="PRINTS" id="PR00455">
    <property type="entry name" value="HTHTETR"/>
</dbReference>
<keyword evidence="3 5" id="KW-0238">DNA-binding</keyword>
<protein>
    <submittedName>
        <fullName evidence="7">TetR/AcrR family transcriptional regulator</fullName>
    </submittedName>
</protein>
<dbReference type="PANTHER" id="PTHR30055:SF234">
    <property type="entry name" value="HTH-TYPE TRANSCRIPTIONAL REGULATOR BETI"/>
    <property type="match status" value="1"/>
</dbReference>
<keyword evidence="1" id="KW-0678">Repressor</keyword>
<dbReference type="Pfam" id="PF13977">
    <property type="entry name" value="TetR_C_6"/>
    <property type="match status" value="1"/>
</dbReference>
<dbReference type="GO" id="GO:0000976">
    <property type="term" value="F:transcription cis-regulatory region binding"/>
    <property type="evidence" value="ECO:0007669"/>
    <property type="project" value="TreeGrafter"/>
</dbReference>
<sequence length="207" mass="23742">MSPKVSDAYKEERRAAILEGALQCFADKGYPATTVDDIVRRLGISKGALYNYFASKEEMFTALMEERMERLIVGVKGERYDTIPDAAGKLSLIMRRFQRQALQELRPLLAFYLEFSLQASRREELRQVMLRHEETAVAFIREVIEEGIRSGEFRPDLDSGEAASLFWALRDGIALQFIGSGEDEQYQVLMRGMERMLLLYANKRPEG</sequence>
<dbReference type="EMBL" id="CP130318">
    <property type="protein sequence ID" value="WNQ11910.1"/>
    <property type="molecule type" value="Genomic_DNA"/>
</dbReference>
<keyword evidence="2" id="KW-0805">Transcription regulation</keyword>
<dbReference type="SUPFAM" id="SSF46689">
    <property type="entry name" value="Homeodomain-like"/>
    <property type="match status" value="1"/>
</dbReference>